<evidence type="ECO:0000256" key="5">
    <source>
        <dbReference type="ARBA" id="ARBA00022553"/>
    </source>
</evidence>
<keyword evidence="4" id="KW-0723">Serine/threonine-protein kinase</keyword>
<dbReference type="PANTHER" id="PTHR24058">
    <property type="entry name" value="DUAL SPECIFICITY PROTEIN KINASE"/>
    <property type="match status" value="1"/>
</dbReference>
<feature type="compositionally biased region" description="Polar residues" evidence="11">
    <location>
        <begin position="112"/>
        <end position="129"/>
    </location>
</feature>
<dbReference type="InterPro" id="IPR011009">
    <property type="entry name" value="Kinase-like_dom_sf"/>
</dbReference>
<dbReference type="VEuPathDB" id="FungiDB:UREG_02203"/>
<keyword evidence="7 10" id="KW-0547">Nucleotide-binding</keyword>
<dbReference type="FunFam" id="3.30.200.20:FF:000087">
    <property type="entry name" value="Dual specificity tyrosine-phosphorylation-regulated kinase 1A"/>
    <property type="match status" value="1"/>
</dbReference>
<feature type="compositionally biased region" description="Polar residues" evidence="11">
    <location>
        <begin position="69"/>
        <end position="83"/>
    </location>
</feature>
<keyword evidence="9 10" id="KW-0067">ATP-binding</keyword>
<dbReference type="AlphaFoldDB" id="C4JEP3"/>
<dbReference type="Gene3D" id="1.10.510.10">
    <property type="entry name" value="Transferase(Phosphotransferase) domain 1"/>
    <property type="match status" value="1"/>
</dbReference>
<gene>
    <name evidence="13" type="ORF">UREG_02203</name>
</gene>
<dbReference type="GO" id="GO:0005737">
    <property type="term" value="C:cytoplasm"/>
    <property type="evidence" value="ECO:0007669"/>
    <property type="project" value="UniProtKB-SubCell"/>
</dbReference>
<dbReference type="STRING" id="336963.C4JEP3"/>
<dbReference type="GO" id="GO:0004713">
    <property type="term" value="F:protein tyrosine kinase activity"/>
    <property type="evidence" value="ECO:0007669"/>
    <property type="project" value="TreeGrafter"/>
</dbReference>
<protein>
    <submittedName>
        <fullName evidence="13">Protein kinase YAK1</fullName>
    </submittedName>
</protein>
<feature type="compositionally biased region" description="Low complexity" evidence="11">
    <location>
        <begin position="40"/>
        <end position="49"/>
    </location>
</feature>
<comment type="similarity">
    <text evidence="2">Belongs to the protein kinase superfamily. CMGC Ser/Thr protein kinase family. MNB/DYRK subfamily.</text>
</comment>
<dbReference type="HOGENOM" id="CLU_000288_88_1_1"/>
<dbReference type="InterPro" id="IPR000719">
    <property type="entry name" value="Prot_kinase_dom"/>
</dbReference>
<feature type="region of interest" description="Disordered" evidence="11">
    <location>
        <begin position="1"/>
        <end position="144"/>
    </location>
</feature>
<dbReference type="InParanoid" id="C4JEP3"/>
<name>C4JEP3_UNCRE</name>
<dbReference type="InterPro" id="IPR017441">
    <property type="entry name" value="Protein_kinase_ATP_BS"/>
</dbReference>
<dbReference type="Pfam" id="PF00069">
    <property type="entry name" value="Pkinase"/>
    <property type="match status" value="1"/>
</dbReference>
<evidence type="ECO:0000313" key="13">
    <source>
        <dbReference type="EMBL" id="EEP77354.1"/>
    </source>
</evidence>
<dbReference type="Gene3D" id="3.30.200.20">
    <property type="entry name" value="Phosphorylase Kinase, domain 1"/>
    <property type="match status" value="1"/>
</dbReference>
<keyword evidence="5" id="KW-0597">Phosphoprotein</keyword>
<feature type="compositionally biased region" description="Polar residues" evidence="11">
    <location>
        <begin position="9"/>
        <end position="25"/>
    </location>
</feature>
<evidence type="ECO:0000256" key="9">
    <source>
        <dbReference type="ARBA" id="ARBA00022840"/>
    </source>
</evidence>
<feature type="region of interest" description="Disordered" evidence="11">
    <location>
        <begin position="794"/>
        <end position="839"/>
    </location>
</feature>
<evidence type="ECO:0000259" key="12">
    <source>
        <dbReference type="PROSITE" id="PS50011"/>
    </source>
</evidence>
<comment type="subcellular location">
    <subcellularLocation>
        <location evidence="1">Cytoplasm</location>
    </subcellularLocation>
</comment>
<keyword evidence="3" id="KW-0963">Cytoplasm</keyword>
<evidence type="ECO:0000256" key="4">
    <source>
        <dbReference type="ARBA" id="ARBA00022527"/>
    </source>
</evidence>
<dbReference type="PANTHER" id="PTHR24058:SF17">
    <property type="entry name" value="HOMEODOMAIN INTERACTING PROTEIN KINASE, ISOFORM D"/>
    <property type="match status" value="1"/>
</dbReference>
<feature type="binding site" evidence="10">
    <location>
        <position position="326"/>
    </location>
    <ligand>
        <name>ATP</name>
        <dbReference type="ChEBI" id="CHEBI:30616"/>
    </ligand>
</feature>
<keyword evidence="6" id="KW-0808">Transferase</keyword>
<reference evidence="14" key="1">
    <citation type="journal article" date="2009" name="Genome Res.">
        <title>Comparative genomic analyses of the human fungal pathogens Coccidioides and their relatives.</title>
        <authorList>
            <person name="Sharpton T.J."/>
            <person name="Stajich J.E."/>
            <person name="Rounsley S.D."/>
            <person name="Gardner M.J."/>
            <person name="Wortman J.R."/>
            <person name="Jordar V.S."/>
            <person name="Maiti R."/>
            <person name="Kodira C.D."/>
            <person name="Neafsey D.E."/>
            <person name="Zeng Q."/>
            <person name="Hung C.-Y."/>
            <person name="McMahan C."/>
            <person name="Muszewska A."/>
            <person name="Grynberg M."/>
            <person name="Mandel M.A."/>
            <person name="Kellner E.M."/>
            <person name="Barker B.M."/>
            <person name="Galgiani J.N."/>
            <person name="Orbach M.J."/>
            <person name="Kirkland T.N."/>
            <person name="Cole G.T."/>
            <person name="Henn M.R."/>
            <person name="Birren B.W."/>
            <person name="Taylor J.W."/>
        </authorList>
    </citation>
    <scope>NUCLEOTIDE SEQUENCE [LARGE SCALE GENOMIC DNA]</scope>
    <source>
        <strain evidence="14">UAMH 1704</strain>
    </source>
</reference>
<dbReference type="GeneID" id="8440883"/>
<dbReference type="SMART" id="SM00220">
    <property type="entry name" value="S_TKc"/>
    <property type="match status" value="1"/>
</dbReference>
<evidence type="ECO:0000256" key="10">
    <source>
        <dbReference type="PROSITE-ProRule" id="PRU10141"/>
    </source>
</evidence>
<dbReference type="Proteomes" id="UP000002058">
    <property type="component" value="Unassembled WGS sequence"/>
</dbReference>
<dbReference type="RefSeq" id="XP_002542687.1">
    <property type="nucleotide sequence ID" value="XM_002542641.1"/>
</dbReference>
<feature type="region of interest" description="Disordered" evidence="11">
    <location>
        <begin position="170"/>
        <end position="193"/>
    </location>
</feature>
<dbReference type="FunCoup" id="C4JEP3">
    <property type="interactions" value="277"/>
</dbReference>
<dbReference type="InterPro" id="IPR008271">
    <property type="entry name" value="Ser/Thr_kinase_AS"/>
</dbReference>
<dbReference type="PROSITE" id="PS00107">
    <property type="entry name" value="PROTEIN_KINASE_ATP"/>
    <property type="match status" value="1"/>
</dbReference>
<evidence type="ECO:0000256" key="6">
    <source>
        <dbReference type="ARBA" id="ARBA00022679"/>
    </source>
</evidence>
<dbReference type="SUPFAM" id="SSF56112">
    <property type="entry name" value="Protein kinase-like (PK-like)"/>
    <property type="match status" value="1"/>
</dbReference>
<dbReference type="OMA" id="QPYQDPL"/>
<feature type="compositionally biased region" description="Polar residues" evidence="11">
    <location>
        <begin position="170"/>
        <end position="185"/>
    </location>
</feature>
<dbReference type="eggNOG" id="KOG0667">
    <property type="taxonomic scope" value="Eukaryota"/>
</dbReference>
<accession>C4JEP3</accession>
<dbReference type="PROSITE" id="PS00108">
    <property type="entry name" value="PROTEIN_KINASE_ST"/>
    <property type="match status" value="1"/>
</dbReference>
<dbReference type="OrthoDB" id="9332038at2759"/>
<dbReference type="GO" id="GO:0004674">
    <property type="term" value="F:protein serine/threonine kinase activity"/>
    <property type="evidence" value="ECO:0007669"/>
    <property type="project" value="UniProtKB-KW"/>
</dbReference>
<dbReference type="GO" id="GO:0005524">
    <property type="term" value="F:ATP binding"/>
    <property type="evidence" value="ECO:0007669"/>
    <property type="project" value="UniProtKB-UniRule"/>
</dbReference>
<dbReference type="GO" id="GO:0005634">
    <property type="term" value="C:nucleus"/>
    <property type="evidence" value="ECO:0007669"/>
    <property type="project" value="TreeGrafter"/>
</dbReference>
<dbReference type="FunFam" id="1.10.510.10:FF:000380">
    <property type="entry name" value="Serine/threonine-protein kinase ppk15"/>
    <property type="match status" value="1"/>
</dbReference>
<dbReference type="KEGG" id="ure:UREG_02203"/>
<evidence type="ECO:0000313" key="14">
    <source>
        <dbReference type="Proteomes" id="UP000002058"/>
    </source>
</evidence>
<dbReference type="CDD" id="cd14212">
    <property type="entry name" value="PKc_YAK1"/>
    <property type="match status" value="1"/>
</dbReference>
<evidence type="ECO:0000256" key="3">
    <source>
        <dbReference type="ARBA" id="ARBA00022490"/>
    </source>
</evidence>
<evidence type="ECO:0000256" key="7">
    <source>
        <dbReference type="ARBA" id="ARBA00022741"/>
    </source>
</evidence>
<dbReference type="InterPro" id="IPR050494">
    <property type="entry name" value="Ser_Thr_dual-spec_kinase"/>
</dbReference>
<dbReference type="PROSITE" id="PS50011">
    <property type="entry name" value="PROTEIN_KINASE_DOM"/>
    <property type="match status" value="1"/>
</dbReference>
<evidence type="ECO:0000256" key="2">
    <source>
        <dbReference type="ARBA" id="ARBA00008867"/>
    </source>
</evidence>
<sequence>MDPQWPAYTDSTGNRAANQFGNGHPSQMAPKYPAPGPGGQVQQPQAPLGYSYETYQSPTATNPPPLPSNAKSISMTSSPSATPLTREFVDLDTPMEDADPYNRSKYPVRPSPTRTNTYTGPSQTYQSPPSGAPSRPQAPRLPPIQSTDMSLEQFYPQNATLQLHTAFSQNQKTQPTHLNQSTSVPETPVRRGPVPRFQKIKSTQELKPKIAAQPALRRANPEGGFISPLQALTTHLPATYRICNPTFKYESSRNPRRVLTKPSKGTKNDGYDNDDSDYILYVNDILGSEEGNHKNRYLILDVLGQGTFGQVVKCQNLKTQEVVAVKVVKNRTAYFNQSMMEVSVLDLINSKLDKNDDHHLLRLKDTFIHRQHLCLVFELLSVNLYELIKQNQFRGLSTTLVRVFAQQLLNGLALLNKARLIHCDLKPENILLKNLESPIIKIIDFGSACDERQTVYTYIQSRFYRSPEVLLGLPYSSAIDMWSLGCIVVELFLGLPLFPGSSEYNQVSRIVEMLGMPPTWMIEMGKQAGDFFEKTQDEFGRRSYRLKSLEQYSREHNTKEQPSKRYFQSNNLSEIIRNYAMPRKNMKQAEIDRELNNRVAFTDFVRGLLTINPLERWSPQQAKLHPFITQQKFTQPFVPPMNLKSSVVNKSVAPGVQQQQQAEAASKQRAVQEAQAQAQAQVQAQSAAQSAYAMQMGQYNPATHSQPPPVYNNIYSGHQQGAPLPYPAQQSGYGHQMGMMQTPTHIPQQSYGASQSLYAQATTRAGRQRASTMDQQQSGIPPAIQRVASHLDPNAPIRLQPSPAYYPPPADGYPEGTTSGNRRRGSRVGGSQGRNRDFIRNLEDGALGDGFMAQNQWR</sequence>
<keyword evidence="8 13" id="KW-0418">Kinase</keyword>
<evidence type="ECO:0000256" key="11">
    <source>
        <dbReference type="SAM" id="MobiDB-lite"/>
    </source>
</evidence>
<evidence type="ECO:0000256" key="1">
    <source>
        <dbReference type="ARBA" id="ARBA00004496"/>
    </source>
</evidence>
<proteinExistence type="inferred from homology"/>
<keyword evidence="14" id="KW-1185">Reference proteome</keyword>
<dbReference type="EMBL" id="CH476615">
    <property type="protein sequence ID" value="EEP77354.1"/>
    <property type="molecule type" value="Genomic_DNA"/>
</dbReference>
<feature type="domain" description="Protein kinase" evidence="12">
    <location>
        <begin position="297"/>
        <end position="628"/>
    </location>
</feature>
<evidence type="ECO:0000256" key="8">
    <source>
        <dbReference type="ARBA" id="ARBA00022777"/>
    </source>
</evidence>
<feature type="region of interest" description="Disordered" evidence="11">
    <location>
        <begin position="251"/>
        <end position="270"/>
    </location>
</feature>
<organism evidence="13 14">
    <name type="scientific">Uncinocarpus reesii (strain UAMH 1704)</name>
    <dbReference type="NCBI Taxonomy" id="336963"/>
    <lineage>
        <taxon>Eukaryota</taxon>
        <taxon>Fungi</taxon>
        <taxon>Dikarya</taxon>
        <taxon>Ascomycota</taxon>
        <taxon>Pezizomycotina</taxon>
        <taxon>Eurotiomycetes</taxon>
        <taxon>Eurotiomycetidae</taxon>
        <taxon>Onygenales</taxon>
        <taxon>Onygenaceae</taxon>
        <taxon>Uncinocarpus</taxon>
    </lineage>
</organism>